<dbReference type="Proteomes" id="UP000287033">
    <property type="component" value="Unassembled WGS sequence"/>
</dbReference>
<keyword evidence="2" id="KW-0732">Signal</keyword>
<comment type="caution">
    <text evidence="3">The sequence shown here is derived from an EMBL/GenBank/DDBJ whole genome shotgun (WGS) entry which is preliminary data.</text>
</comment>
<feature type="chain" id="PRO_5019466687" evidence="2">
    <location>
        <begin position="23"/>
        <end position="112"/>
    </location>
</feature>
<evidence type="ECO:0000256" key="2">
    <source>
        <dbReference type="SAM" id="SignalP"/>
    </source>
</evidence>
<keyword evidence="4" id="KW-1185">Reference proteome</keyword>
<accession>A0A401TU47</accession>
<dbReference type="EMBL" id="BEZZ01171130">
    <property type="protein sequence ID" value="GCC46179.1"/>
    <property type="molecule type" value="Genomic_DNA"/>
</dbReference>
<feature type="region of interest" description="Disordered" evidence="1">
    <location>
        <begin position="49"/>
        <end position="112"/>
    </location>
</feature>
<dbReference type="AlphaFoldDB" id="A0A401TU47"/>
<gene>
    <name evidence="3" type="ORF">chiPu_0029967</name>
</gene>
<feature type="signal peptide" evidence="2">
    <location>
        <begin position="1"/>
        <end position="22"/>
    </location>
</feature>
<feature type="compositionally biased region" description="Basic and acidic residues" evidence="1">
    <location>
        <begin position="80"/>
        <end position="90"/>
    </location>
</feature>
<name>A0A401TU47_CHIPU</name>
<evidence type="ECO:0000313" key="4">
    <source>
        <dbReference type="Proteomes" id="UP000287033"/>
    </source>
</evidence>
<evidence type="ECO:0000256" key="1">
    <source>
        <dbReference type="SAM" id="MobiDB-lite"/>
    </source>
</evidence>
<organism evidence="3 4">
    <name type="scientific">Chiloscyllium punctatum</name>
    <name type="common">Brownbanded bambooshark</name>
    <name type="synonym">Hemiscyllium punctatum</name>
    <dbReference type="NCBI Taxonomy" id="137246"/>
    <lineage>
        <taxon>Eukaryota</taxon>
        <taxon>Metazoa</taxon>
        <taxon>Chordata</taxon>
        <taxon>Craniata</taxon>
        <taxon>Vertebrata</taxon>
        <taxon>Chondrichthyes</taxon>
        <taxon>Elasmobranchii</taxon>
        <taxon>Galeomorphii</taxon>
        <taxon>Galeoidea</taxon>
        <taxon>Orectolobiformes</taxon>
        <taxon>Hemiscylliidae</taxon>
        <taxon>Chiloscyllium</taxon>
    </lineage>
</organism>
<proteinExistence type="predicted"/>
<sequence>MVARPGIPVLLLLLLRLRWSGAQPHRDSANNVFREAAAALRGMLPEPVREVTDPAHSPGFGAGAGSDRKGRGFRAGTRPDPGEGRGRDWAGRGLGGAGNGRGRDWAGRLGIG</sequence>
<evidence type="ECO:0000313" key="3">
    <source>
        <dbReference type="EMBL" id="GCC46179.1"/>
    </source>
</evidence>
<protein>
    <submittedName>
        <fullName evidence="3">Uncharacterized protein</fullName>
    </submittedName>
</protein>
<reference evidence="3 4" key="1">
    <citation type="journal article" date="2018" name="Nat. Ecol. Evol.">
        <title>Shark genomes provide insights into elasmobranch evolution and the origin of vertebrates.</title>
        <authorList>
            <person name="Hara Y"/>
            <person name="Yamaguchi K"/>
            <person name="Onimaru K"/>
            <person name="Kadota M"/>
            <person name="Koyanagi M"/>
            <person name="Keeley SD"/>
            <person name="Tatsumi K"/>
            <person name="Tanaka K"/>
            <person name="Motone F"/>
            <person name="Kageyama Y"/>
            <person name="Nozu R"/>
            <person name="Adachi N"/>
            <person name="Nishimura O"/>
            <person name="Nakagawa R"/>
            <person name="Tanegashima C"/>
            <person name="Kiyatake I"/>
            <person name="Matsumoto R"/>
            <person name="Murakumo K"/>
            <person name="Nishida K"/>
            <person name="Terakita A"/>
            <person name="Kuratani S"/>
            <person name="Sato K"/>
            <person name="Hyodo S Kuraku.S."/>
        </authorList>
    </citation>
    <scope>NUCLEOTIDE SEQUENCE [LARGE SCALE GENOMIC DNA]</scope>
</reference>